<organism evidence="5 6">
    <name type="scientific">Chitinophaga qingshengii</name>
    <dbReference type="NCBI Taxonomy" id="1569794"/>
    <lineage>
        <taxon>Bacteria</taxon>
        <taxon>Pseudomonadati</taxon>
        <taxon>Bacteroidota</taxon>
        <taxon>Chitinophagia</taxon>
        <taxon>Chitinophagales</taxon>
        <taxon>Chitinophagaceae</taxon>
        <taxon>Chitinophaga</taxon>
    </lineage>
</organism>
<feature type="domain" description="Ketoreductase" evidence="4">
    <location>
        <begin position="6"/>
        <end position="185"/>
    </location>
</feature>
<name>A0ABR7TRN5_9BACT</name>
<evidence type="ECO:0000313" key="6">
    <source>
        <dbReference type="Proteomes" id="UP000659124"/>
    </source>
</evidence>
<dbReference type="PANTHER" id="PTHR44196">
    <property type="entry name" value="DEHYDROGENASE/REDUCTASE SDR FAMILY MEMBER 7B"/>
    <property type="match status" value="1"/>
</dbReference>
<evidence type="ECO:0000256" key="2">
    <source>
        <dbReference type="ARBA" id="ARBA00023002"/>
    </source>
</evidence>
<dbReference type="EMBL" id="JACVFC010000002">
    <property type="protein sequence ID" value="MBC9932054.1"/>
    <property type="molecule type" value="Genomic_DNA"/>
</dbReference>
<dbReference type="PROSITE" id="PS00061">
    <property type="entry name" value="ADH_SHORT"/>
    <property type="match status" value="1"/>
</dbReference>
<dbReference type="Gene3D" id="3.40.50.720">
    <property type="entry name" value="NAD(P)-binding Rossmann-like Domain"/>
    <property type="match status" value="1"/>
</dbReference>
<protein>
    <submittedName>
        <fullName evidence="5">SDR family NAD(P)-dependent oxidoreductase</fullName>
    </submittedName>
</protein>
<evidence type="ECO:0000259" key="4">
    <source>
        <dbReference type="SMART" id="SM00822"/>
    </source>
</evidence>
<dbReference type="SMART" id="SM00822">
    <property type="entry name" value="PKS_KR"/>
    <property type="match status" value="1"/>
</dbReference>
<dbReference type="Pfam" id="PF00106">
    <property type="entry name" value="adh_short"/>
    <property type="match status" value="1"/>
</dbReference>
<evidence type="ECO:0000313" key="5">
    <source>
        <dbReference type="EMBL" id="MBC9932054.1"/>
    </source>
</evidence>
<dbReference type="PANTHER" id="PTHR44196:SF1">
    <property type="entry name" value="DEHYDROGENASE_REDUCTASE SDR FAMILY MEMBER 7B"/>
    <property type="match status" value="1"/>
</dbReference>
<dbReference type="Proteomes" id="UP000659124">
    <property type="component" value="Unassembled WGS sequence"/>
</dbReference>
<reference evidence="5 6" key="1">
    <citation type="submission" date="2020-09" db="EMBL/GenBank/DDBJ databases">
        <title>Genome sequences of type strains of Chitinophaga qingshengii and Chitinophaga varians.</title>
        <authorList>
            <person name="Kittiwongwattana C."/>
        </authorList>
    </citation>
    <scope>NUCLEOTIDE SEQUENCE [LARGE SCALE GENOMIC DNA]</scope>
    <source>
        <strain evidence="5 6">JCM 30026</strain>
    </source>
</reference>
<accession>A0ABR7TRN5</accession>
<comment type="caution">
    <text evidence="5">The sequence shown here is derived from an EMBL/GenBank/DDBJ whole genome shotgun (WGS) entry which is preliminary data.</text>
</comment>
<dbReference type="PRINTS" id="PR00080">
    <property type="entry name" value="SDRFAMILY"/>
</dbReference>
<dbReference type="PRINTS" id="PR00081">
    <property type="entry name" value="GDHRDH"/>
</dbReference>
<dbReference type="SUPFAM" id="SSF51735">
    <property type="entry name" value="NAD(P)-binding Rossmann-fold domains"/>
    <property type="match status" value="1"/>
</dbReference>
<dbReference type="InterPro" id="IPR057326">
    <property type="entry name" value="KR_dom"/>
</dbReference>
<dbReference type="InterPro" id="IPR036291">
    <property type="entry name" value="NAD(P)-bd_dom_sf"/>
</dbReference>
<evidence type="ECO:0000256" key="3">
    <source>
        <dbReference type="RuleBase" id="RU000363"/>
    </source>
</evidence>
<comment type="similarity">
    <text evidence="1 3">Belongs to the short-chain dehydrogenases/reductases (SDR) family.</text>
</comment>
<dbReference type="InterPro" id="IPR020904">
    <property type="entry name" value="Sc_DH/Rdtase_CS"/>
</dbReference>
<proteinExistence type="inferred from homology"/>
<evidence type="ECO:0000256" key="1">
    <source>
        <dbReference type="ARBA" id="ARBA00006484"/>
    </source>
</evidence>
<dbReference type="InterPro" id="IPR002347">
    <property type="entry name" value="SDR_fam"/>
</dbReference>
<dbReference type="RefSeq" id="WP_188089191.1">
    <property type="nucleotide sequence ID" value="NZ_JACVFC010000002.1"/>
</dbReference>
<sequence>MKTNGNTVLITGGSAGIGLALAQTLLAAGNTVIITGRDALRLEEAVTGTPGLIPIVCDVTRDAQVKTLVKTLQQDYPQLNMLINNAGKAHVYRLSETAGVFDKAADEMLTNYLAVMQLTELLLPLLARHSEAAIVNVSSVLALVPMLTTPSYAASKAALHSYTQSLRLSVAPIRVFELMPPLANTHFSRDIGGSNGIAPETVATGFMEALQNDVYEIHVGQTQQVFQLLQSTSPANALQMLNAHLLS</sequence>
<keyword evidence="2" id="KW-0560">Oxidoreductase</keyword>
<keyword evidence="6" id="KW-1185">Reference proteome</keyword>
<gene>
    <name evidence="5" type="ORF">ICL07_16840</name>
</gene>